<organism evidence="1 2">
    <name type="scientific">Microvirga guangxiensis</name>
    <dbReference type="NCBI Taxonomy" id="549386"/>
    <lineage>
        <taxon>Bacteria</taxon>
        <taxon>Pseudomonadati</taxon>
        <taxon>Pseudomonadota</taxon>
        <taxon>Alphaproteobacteria</taxon>
        <taxon>Hyphomicrobiales</taxon>
        <taxon>Methylobacteriaceae</taxon>
        <taxon>Microvirga</taxon>
    </lineage>
</organism>
<protein>
    <submittedName>
        <fullName evidence="1">Uncharacterized protein</fullName>
    </submittedName>
</protein>
<gene>
    <name evidence="1" type="ORF">SAMN02927923_03241</name>
</gene>
<reference evidence="1 2" key="1">
    <citation type="submission" date="2016-10" db="EMBL/GenBank/DDBJ databases">
        <authorList>
            <person name="de Groot N.N."/>
        </authorList>
    </citation>
    <scope>NUCLEOTIDE SEQUENCE [LARGE SCALE GENOMIC DNA]</scope>
    <source>
        <strain evidence="1 2">CGMCC 1.7666</strain>
    </source>
</reference>
<name>A0A1G5KDI0_9HYPH</name>
<dbReference type="EMBL" id="FMVJ01000009">
    <property type="protein sequence ID" value="SCY98683.1"/>
    <property type="molecule type" value="Genomic_DNA"/>
</dbReference>
<keyword evidence="2" id="KW-1185">Reference proteome</keyword>
<sequence>MLRARVFIRLLLFKAYARSLPVLSNEDNTGRLKRSCYGRKIIDRGNSAPLLEITNSAFTEVGSLSELTLRPI</sequence>
<dbReference type="Proteomes" id="UP000199569">
    <property type="component" value="Unassembled WGS sequence"/>
</dbReference>
<accession>A0A1G5KDI0</accession>
<evidence type="ECO:0000313" key="1">
    <source>
        <dbReference type="EMBL" id="SCY98683.1"/>
    </source>
</evidence>
<dbReference type="AlphaFoldDB" id="A0A1G5KDI0"/>
<dbReference type="STRING" id="549386.SAMN02927923_03241"/>
<proteinExistence type="predicted"/>
<evidence type="ECO:0000313" key="2">
    <source>
        <dbReference type="Proteomes" id="UP000199569"/>
    </source>
</evidence>